<reference evidence="8" key="1">
    <citation type="submission" date="2018-09" db="EMBL/GenBank/DDBJ databases">
        <title>The complete genome of Acinetobacter sp. strain WCHAc010005.</title>
        <authorList>
            <person name="Hu Y."/>
            <person name="Long H."/>
            <person name="Feng Y."/>
            <person name="Zong Z."/>
        </authorList>
    </citation>
    <scope>NUCLEOTIDE SEQUENCE [LARGE SCALE GENOMIC DNA]</scope>
    <source>
        <strain evidence="8">WCHAc010005</strain>
    </source>
</reference>
<comment type="subcellular location">
    <subcellularLocation>
        <location evidence="1">Cell outer membrane</location>
    </subcellularLocation>
</comment>
<name>A0A3B7LX07_9GAMM</name>
<sequence length="364" mass="40726">MPFTMNKYSVLLGGLIFSTLSFTVNAETQPFPADSQYQAASAQILHEQIKSRLSSASEVQDRYQLEKASAWLTYADHQYSERGFTPAGKEAFAQVSKLLQQEQKPSLTTAIISSSQVMRRDLWLRAEQLKQQPGFSCAYRSVAQAEVNLVWAAAEYCELGWRHSREIFAAAERQMDQAVYLAQQCEGASGQVQQPSVVKLPELKQLNGSIGCAGVNPELWPLKASDEKAQEPAVIQIKNTVHFALDKSVLSPESKAVLDEIIQVMKEQPEWSVTLYGYTDARANAAYNLKLSERRIDSVQQYLTAQGINPSRIASEARGKTDLIEHDDTVQSTAMSRRVEMLFTDAEGKEIKTETQYSDLQKEK</sequence>
<dbReference type="PANTHER" id="PTHR30329">
    <property type="entry name" value="STATOR ELEMENT OF FLAGELLAR MOTOR COMPLEX"/>
    <property type="match status" value="1"/>
</dbReference>
<dbReference type="SUPFAM" id="SSF103088">
    <property type="entry name" value="OmpA-like"/>
    <property type="match status" value="1"/>
</dbReference>
<dbReference type="GO" id="GO:0009279">
    <property type="term" value="C:cell outer membrane"/>
    <property type="evidence" value="ECO:0007669"/>
    <property type="project" value="UniProtKB-SubCell"/>
</dbReference>
<keyword evidence="3" id="KW-0998">Cell outer membrane</keyword>
<feature type="chain" id="PRO_5017809536" evidence="5">
    <location>
        <begin position="27"/>
        <end position="364"/>
    </location>
</feature>
<dbReference type="InterPro" id="IPR050330">
    <property type="entry name" value="Bact_OuterMem_StrucFunc"/>
</dbReference>
<dbReference type="Proteomes" id="UP000263753">
    <property type="component" value="Chromosome"/>
</dbReference>
<keyword evidence="2 4" id="KW-0472">Membrane</keyword>
<dbReference type="InterPro" id="IPR036737">
    <property type="entry name" value="OmpA-like_sf"/>
</dbReference>
<dbReference type="PANTHER" id="PTHR30329:SF21">
    <property type="entry name" value="LIPOPROTEIN YIAD-RELATED"/>
    <property type="match status" value="1"/>
</dbReference>
<keyword evidence="5" id="KW-0732">Signal</keyword>
<organism evidence="7 8">
    <name type="scientific">Acinetobacter chinensis</name>
    <dbReference type="NCBI Taxonomy" id="2004650"/>
    <lineage>
        <taxon>Bacteria</taxon>
        <taxon>Pseudomonadati</taxon>
        <taxon>Pseudomonadota</taxon>
        <taxon>Gammaproteobacteria</taxon>
        <taxon>Moraxellales</taxon>
        <taxon>Moraxellaceae</taxon>
        <taxon>Acinetobacter</taxon>
    </lineage>
</organism>
<dbReference type="Gene3D" id="3.30.1330.60">
    <property type="entry name" value="OmpA-like domain"/>
    <property type="match status" value="1"/>
</dbReference>
<dbReference type="RefSeq" id="WP_087511860.1">
    <property type="nucleotide sequence ID" value="NZ_CP032134.1"/>
</dbReference>
<evidence type="ECO:0000256" key="1">
    <source>
        <dbReference type="ARBA" id="ARBA00004442"/>
    </source>
</evidence>
<evidence type="ECO:0000256" key="3">
    <source>
        <dbReference type="ARBA" id="ARBA00023237"/>
    </source>
</evidence>
<evidence type="ECO:0000256" key="5">
    <source>
        <dbReference type="SAM" id="SignalP"/>
    </source>
</evidence>
<dbReference type="PRINTS" id="PR01021">
    <property type="entry name" value="OMPADOMAIN"/>
</dbReference>
<dbReference type="KEGG" id="achi:CDG60_12875"/>
<evidence type="ECO:0000313" key="7">
    <source>
        <dbReference type="EMBL" id="AXY57376.1"/>
    </source>
</evidence>
<evidence type="ECO:0000259" key="6">
    <source>
        <dbReference type="PROSITE" id="PS51123"/>
    </source>
</evidence>
<feature type="domain" description="OmpA-like" evidence="6">
    <location>
        <begin position="230"/>
        <end position="347"/>
    </location>
</feature>
<feature type="signal peptide" evidence="5">
    <location>
        <begin position="1"/>
        <end position="26"/>
    </location>
</feature>
<evidence type="ECO:0000256" key="2">
    <source>
        <dbReference type="ARBA" id="ARBA00023136"/>
    </source>
</evidence>
<dbReference type="InterPro" id="IPR006665">
    <property type="entry name" value="OmpA-like"/>
</dbReference>
<dbReference type="AlphaFoldDB" id="A0A3B7LX07"/>
<proteinExistence type="predicted"/>
<dbReference type="Pfam" id="PF00691">
    <property type="entry name" value="OmpA"/>
    <property type="match status" value="1"/>
</dbReference>
<dbReference type="EMBL" id="CP032134">
    <property type="protein sequence ID" value="AXY57376.1"/>
    <property type="molecule type" value="Genomic_DNA"/>
</dbReference>
<protein>
    <submittedName>
        <fullName evidence="7">OmpA family protein</fullName>
    </submittedName>
</protein>
<dbReference type="InterPro" id="IPR006664">
    <property type="entry name" value="OMP_bac"/>
</dbReference>
<accession>A0A3B7LX07</accession>
<evidence type="ECO:0000256" key="4">
    <source>
        <dbReference type="PROSITE-ProRule" id="PRU00473"/>
    </source>
</evidence>
<dbReference type="PROSITE" id="PS51123">
    <property type="entry name" value="OMPA_2"/>
    <property type="match status" value="1"/>
</dbReference>
<evidence type="ECO:0000313" key="8">
    <source>
        <dbReference type="Proteomes" id="UP000263753"/>
    </source>
</evidence>
<gene>
    <name evidence="7" type="ORF">CDG60_12875</name>
</gene>
<dbReference type="CDD" id="cd07185">
    <property type="entry name" value="OmpA_C-like"/>
    <property type="match status" value="1"/>
</dbReference>